<protein>
    <recommendedName>
        <fullName evidence="6">ATP-dependent Clp protease proteolytic subunit</fullName>
    </recommendedName>
</protein>
<evidence type="ECO:0000256" key="1">
    <source>
        <dbReference type="ARBA" id="ARBA00007039"/>
    </source>
</evidence>
<keyword evidence="4" id="KW-0378">Hydrolase</keyword>
<dbReference type="Gene3D" id="3.90.226.10">
    <property type="entry name" value="2-enoyl-CoA Hydratase, Chain A, domain 1"/>
    <property type="match status" value="1"/>
</dbReference>
<dbReference type="EMBL" id="JACOOU010000018">
    <property type="protein sequence ID" value="MBC5675580.1"/>
    <property type="molecule type" value="Genomic_DNA"/>
</dbReference>
<keyword evidence="8" id="KW-1185">Reference proteome</keyword>
<dbReference type="InterPro" id="IPR001907">
    <property type="entry name" value="ClpP"/>
</dbReference>
<gene>
    <name evidence="7" type="ORF">H8S76_25440</name>
</gene>
<dbReference type="Proteomes" id="UP000654573">
    <property type="component" value="Unassembled WGS sequence"/>
</dbReference>
<keyword evidence="5" id="KW-0720">Serine protease</keyword>
<dbReference type="GO" id="GO:0008233">
    <property type="term" value="F:peptidase activity"/>
    <property type="evidence" value="ECO:0007669"/>
    <property type="project" value="UniProtKB-KW"/>
</dbReference>
<dbReference type="PANTHER" id="PTHR10381">
    <property type="entry name" value="ATP-DEPENDENT CLP PROTEASE PROTEOLYTIC SUBUNIT"/>
    <property type="match status" value="1"/>
</dbReference>
<keyword evidence="2" id="KW-0963">Cytoplasm</keyword>
<evidence type="ECO:0000256" key="5">
    <source>
        <dbReference type="ARBA" id="ARBA00022825"/>
    </source>
</evidence>
<accession>A0ABR7FLU0</accession>
<dbReference type="PANTHER" id="PTHR10381:SF70">
    <property type="entry name" value="ATP-DEPENDENT CLP PROTEASE PROTEOLYTIC SUBUNIT"/>
    <property type="match status" value="1"/>
</dbReference>
<comment type="similarity">
    <text evidence="1 6">Belongs to the peptidase S14 family.</text>
</comment>
<dbReference type="NCBIfam" id="NF045542">
    <property type="entry name" value="Clp_rel_HeadMat"/>
    <property type="match status" value="1"/>
</dbReference>
<dbReference type="PRINTS" id="PR00127">
    <property type="entry name" value="CLPPROTEASEP"/>
</dbReference>
<dbReference type="SUPFAM" id="SSF52096">
    <property type="entry name" value="ClpP/crotonase"/>
    <property type="match status" value="1"/>
</dbReference>
<evidence type="ECO:0000256" key="4">
    <source>
        <dbReference type="ARBA" id="ARBA00022801"/>
    </source>
</evidence>
<dbReference type="InterPro" id="IPR023562">
    <property type="entry name" value="ClpP/TepA"/>
</dbReference>
<reference evidence="7 8" key="1">
    <citation type="submission" date="2020-08" db="EMBL/GenBank/DDBJ databases">
        <title>Genome public.</title>
        <authorList>
            <person name="Liu C."/>
            <person name="Sun Q."/>
        </authorList>
    </citation>
    <scope>NUCLEOTIDE SEQUENCE [LARGE SCALE GENOMIC DNA]</scope>
    <source>
        <strain evidence="7 8">NSJ-34</strain>
    </source>
</reference>
<dbReference type="CDD" id="cd07016">
    <property type="entry name" value="S14_ClpP_1"/>
    <property type="match status" value="1"/>
</dbReference>
<evidence type="ECO:0000256" key="3">
    <source>
        <dbReference type="ARBA" id="ARBA00022670"/>
    </source>
</evidence>
<comment type="caution">
    <text evidence="7">The sequence shown here is derived from an EMBL/GenBank/DDBJ whole genome shotgun (WGS) entry which is preliminary data.</text>
</comment>
<dbReference type="GO" id="GO:0006508">
    <property type="term" value="P:proteolysis"/>
    <property type="evidence" value="ECO:0007669"/>
    <property type="project" value="UniProtKB-KW"/>
</dbReference>
<organism evidence="7 8">
    <name type="scientific">Blautia celeris</name>
    <dbReference type="NCBI Taxonomy" id="2763026"/>
    <lineage>
        <taxon>Bacteria</taxon>
        <taxon>Bacillati</taxon>
        <taxon>Bacillota</taxon>
        <taxon>Clostridia</taxon>
        <taxon>Lachnospirales</taxon>
        <taxon>Lachnospiraceae</taxon>
        <taxon>Blautia</taxon>
    </lineage>
</organism>
<evidence type="ECO:0000256" key="6">
    <source>
        <dbReference type="RuleBase" id="RU003567"/>
    </source>
</evidence>
<evidence type="ECO:0000256" key="2">
    <source>
        <dbReference type="ARBA" id="ARBA00022490"/>
    </source>
</evidence>
<dbReference type="InterPro" id="IPR029045">
    <property type="entry name" value="ClpP/crotonase-like_dom_sf"/>
</dbReference>
<evidence type="ECO:0000313" key="8">
    <source>
        <dbReference type="Proteomes" id="UP000654573"/>
    </source>
</evidence>
<proteinExistence type="inferred from homology"/>
<sequence length="258" mass="29374">MEKLTPISFCMQKVDGNIHQIYLYDDITKYGEFNWETWEYDESETSAKHFRDLLDEIPKTDDIELHINSNGGSVSEGTAIYNLLQQHGGKKTGIVDGVCHSIAFTILQACDTRIMGDGTSAIIHNMWTTATGNAKQLRDAAAQLDAYMESCIALFMKRCTVPEQQLREMMDAETVLTPQDALSYGLIDKIGTKAEVELEPEPQQLIAEIHNLRQQLRNKEFSQEQLKQFLMSNTVKREPEQRVDPFQAFFDSKKGENK</sequence>
<dbReference type="Pfam" id="PF00574">
    <property type="entry name" value="CLP_protease"/>
    <property type="match status" value="1"/>
</dbReference>
<evidence type="ECO:0000313" key="7">
    <source>
        <dbReference type="EMBL" id="MBC5675580.1"/>
    </source>
</evidence>
<dbReference type="RefSeq" id="WP_186971151.1">
    <property type="nucleotide sequence ID" value="NZ_JACOOU010000018.1"/>
</dbReference>
<name>A0ABR7FLU0_9FIRM</name>
<keyword evidence="3 7" id="KW-0645">Protease</keyword>